<evidence type="ECO:0000256" key="1">
    <source>
        <dbReference type="PROSITE-ProRule" id="PRU00042"/>
    </source>
</evidence>
<dbReference type="InterPro" id="IPR013087">
    <property type="entry name" value="Znf_C2H2_type"/>
</dbReference>
<protein>
    <submittedName>
        <fullName evidence="3">Unplaced genomic scaffold CY34scaffold_1790, whole genome shotgun sequence</fullName>
    </submittedName>
</protein>
<evidence type="ECO:0000313" key="3">
    <source>
        <dbReference type="EMBL" id="KIK31513.1"/>
    </source>
</evidence>
<dbReference type="HOGENOM" id="CLU_099132_0_0_1"/>
<dbReference type="PROSITE" id="PS50157">
    <property type="entry name" value="ZINC_FINGER_C2H2_2"/>
    <property type="match status" value="1"/>
</dbReference>
<reference evidence="4" key="2">
    <citation type="submission" date="2015-01" db="EMBL/GenBank/DDBJ databases">
        <title>Evolutionary Origins and Diversification of the Mycorrhizal Mutualists.</title>
        <authorList>
            <consortium name="DOE Joint Genome Institute"/>
            <consortium name="Mycorrhizal Genomics Consortium"/>
            <person name="Kohler A."/>
            <person name="Kuo A."/>
            <person name="Nagy L.G."/>
            <person name="Floudas D."/>
            <person name="Copeland A."/>
            <person name="Barry K.W."/>
            <person name="Cichocki N."/>
            <person name="Veneault-Fourrey C."/>
            <person name="LaButti K."/>
            <person name="Lindquist E.A."/>
            <person name="Lipzen A."/>
            <person name="Lundell T."/>
            <person name="Morin E."/>
            <person name="Murat C."/>
            <person name="Riley R."/>
            <person name="Ohm R."/>
            <person name="Sun H."/>
            <person name="Tunlid A."/>
            <person name="Henrissat B."/>
            <person name="Grigoriev I.V."/>
            <person name="Hibbett D.S."/>
            <person name="Martin F."/>
        </authorList>
    </citation>
    <scope>NUCLEOTIDE SEQUENCE [LARGE SCALE GENOMIC DNA]</scope>
    <source>
        <strain evidence="4">UH-Slu-Lm8-n1</strain>
    </source>
</reference>
<dbReference type="Proteomes" id="UP000054485">
    <property type="component" value="Unassembled WGS sequence"/>
</dbReference>
<reference evidence="3 4" key="1">
    <citation type="submission" date="2014-04" db="EMBL/GenBank/DDBJ databases">
        <authorList>
            <consortium name="DOE Joint Genome Institute"/>
            <person name="Kuo A."/>
            <person name="Ruytinx J."/>
            <person name="Rineau F."/>
            <person name="Colpaert J."/>
            <person name="Kohler A."/>
            <person name="Nagy L.G."/>
            <person name="Floudas D."/>
            <person name="Copeland A."/>
            <person name="Barry K.W."/>
            <person name="Cichocki N."/>
            <person name="Veneault-Fourrey C."/>
            <person name="LaButti K."/>
            <person name="Lindquist E.A."/>
            <person name="Lipzen A."/>
            <person name="Lundell T."/>
            <person name="Morin E."/>
            <person name="Murat C."/>
            <person name="Sun H."/>
            <person name="Tunlid A."/>
            <person name="Henrissat B."/>
            <person name="Grigoriev I.V."/>
            <person name="Hibbett D.S."/>
            <person name="Martin F."/>
            <person name="Nordberg H.P."/>
            <person name="Cantor M.N."/>
            <person name="Hua S.X."/>
        </authorList>
    </citation>
    <scope>NUCLEOTIDE SEQUENCE [LARGE SCALE GENOMIC DNA]</scope>
    <source>
        <strain evidence="3 4">UH-Slu-Lm8-n1</strain>
    </source>
</reference>
<keyword evidence="1" id="KW-0479">Metal-binding</keyword>
<proteinExistence type="predicted"/>
<dbReference type="AlphaFoldDB" id="A0A0D0AHQ1"/>
<dbReference type="EMBL" id="KN836921">
    <property type="protein sequence ID" value="KIK31513.1"/>
    <property type="molecule type" value="Genomic_DNA"/>
</dbReference>
<accession>A0A0D0AHQ1</accession>
<keyword evidence="1" id="KW-0863">Zinc-finger</keyword>
<feature type="domain" description="C2H2-type" evidence="2">
    <location>
        <begin position="1"/>
        <end position="27"/>
    </location>
</feature>
<evidence type="ECO:0000259" key="2">
    <source>
        <dbReference type="PROSITE" id="PS50157"/>
    </source>
</evidence>
<dbReference type="InParanoid" id="A0A0D0AHQ1"/>
<dbReference type="GO" id="GO:0008270">
    <property type="term" value="F:zinc ion binding"/>
    <property type="evidence" value="ECO:0007669"/>
    <property type="project" value="UniProtKB-KW"/>
</dbReference>
<sequence>CPSCGKKFKDHSSVARHMSQPLSGCNTWLDDLIQLEQSSCSLEDHAMEVDDIAEPYIYDSYEPVGFMDSGDIFGEGENMERTPQDKIHDESSEVTDHFPNPPLAFKDGYTFLSLFDSDENSIYCKTNLYYPFSSRKEWQISSWLLRSGLSMGKIDTFLGLEMV</sequence>
<gene>
    <name evidence="3" type="ORF">CY34DRAFT_33936</name>
</gene>
<dbReference type="OrthoDB" id="2688393at2759"/>
<feature type="non-terminal residue" evidence="3">
    <location>
        <position position="163"/>
    </location>
</feature>
<name>A0A0D0AHQ1_9AGAM</name>
<keyword evidence="4" id="KW-1185">Reference proteome</keyword>
<keyword evidence="1" id="KW-0862">Zinc</keyword>
<feature type="non-terminal residue" evidence="3">
    <location>
        <position position="1"/>
    </location>
</feature>
<evidence type="ECO:0000313" key="4">
    <source>
        <dbReference type="Proteomes" id="UP000054485"/>
    </source>
</evidence>
<organism evidence="3 4">
    <name type="scientific">Suillus luteus UH-Slu-Lm8-n1</name>
    <dbReference type="NCBI Taxonomy" id="930992"/>
    <lineage>
        <taxon>Eukaryota</taxon>
        <taxon>Fungi</taxon>
        <taxon>Dikarya</taxon>
        <taxon>Basidiomycota</taxon>
        <taxon>Agaricomycotina</taxon>
        <taxon>Agaricomycetes</taxon>
        <taxon>Agaricomycetidae</taxon>
        <taxon>Boletales</taxon>
        <taxon>Suillineae</taxon>
        <taxon>Suillaceae</taxon>
        <taxon>Suillus</taxon>
    </lineage>
</organism>